<gene>
    <name evidence="3" type="ORF">KUTeg_008167</name>
</gene>
<dbReference type="Proteomes" id="UP001217089">
    <property type="component" value="Unassembled WGS sequence"/>
</dbReference>
<name>A0ABQ9FAI2_TEGGR</name>
<evidence type="ECO:0000313" key="3">
    <source>
        <dbReference type="EMBL" id="KAJ8313606.1"/>
    </source>
</evidence>
<feature type="region of interest" description="Disordered" evidence="1">
    <location>
        <begin position="358"/>
        <end position="399"/>
    </location>
</feature>
<feature type="compositionally biased region" description="Low complexity" evidence="1">
    <location>
        <begin position="490"/>
        <end position="501"/>
    </location>
</feature>
<feature type="region of interest" description="Disordered" evidence="1">
    <location>
        <begin position="760"/>
        <end position="791"/>
    </location>
</feature>
<dbReference type="SUPFAM" id="SSF48350">
    <property type="entry name" value="GTPase activation domain, GAP"/>
    <property type="match status" value="1"/>
</dbReference>
<evidence type="ECO:0000259" key="2">
    <source>
        <dbReference type="PROSITE" id="PS50238"/>
    </source>
</evidence>
<evidence type="ECO:0000313" key="4">
    <source>
        <dbReference type="Proteomes" id="UP001217089"/>
    </source>
</evidence>
<comment type="caution">
    <text evidence="3">The sequence shown here is derived from an EMBL/GenBank/DDBJ whole genome shotgun (WGS) entry which is preliminary data.</text>
</comment>
<dbReference type="Gene3D" id="1.10.555.10">
    <property type="entry name" value="Rho GTPase activation protein"/>
    <property type="match status" value="1"/>
</dbReference>
<dbReference type="PANTHER" id="PTHR23175">
    <property type="entry name" value="PDZ DOMAIN-CONTAINING PROTEIN"/>
    <property type="match status" value="1"/>
</dbReference>
<dbReference type="PANTHER" id="PTHR23175:SF23">
    <property type="entry name" value="PDZ DOMAIN-CONTAINING PROTEIN"/>
    <property type="match status" value="1"/>
</dbReference>
<dbReference type="EMBL" id="JARBDR010000342">
    <property type="protein sequence ID" value="KAJ8313606.1"/>
    <property type="molecule type" value="Genomic_DNA"/>
</dbReference>
<organism evidence="3 4">
    <name type="scientific">Tegillarca granosa</name>
    <name type="common">Malaysian cockle</name>
    <name type="synonym">Anadara granosa</name>
    <dbReference type="NCBI Taxonomy" id="220873"/>
    <lineage>
        <taxon>Eukaryota</taxon>
        <taxon>Metazoa</taxon>
        <taxon>Spiralia</taxon>
        <taxon>Lophotrochozoa</taxon>
        <taxon>Mollusca</taxon>
        <taxon>Bivalvia</taxon>
        <taxon>Autobranchia</taxon>
        <taxon>Pteriomorphia</taxon>
        <taxon>Arcoida</taxon>
        <taxon>Arcoidea</taxon>
        <taxon>Arcidae</taxon>
        <taxon>Tegillarca</taxon>
    </lineage>
</organism>
<sequence length="861" mass="97618">MLKLKRLIHKLPEHNFETFRHLAEHLNRVASSGHLNKMDARNLAMMFGPNLVRRSDNDMASLVKDMSDQCRIVETVILHYDWFFSSWDQDSYVPVDDPTDLEGAPVNPSVSKMSCDEDENTVNPRDIVQSIVEAANKKLRHKDKSLDELDAPDNVFQERNIDQEILRHNRMKAQMDTTSRSSPNLSAMSRSSQEQIVKVRQNAESTVDRRMAKSQEIIDTDFSNWDFEKERQSQGSFAKSLVSRHFSDDSLDKNDELEISHGLSNSFSLSRDTIDSLRRIEEEARTLREKEEKRRRDHEKRKKEWQRLEQDIQRTQKEIEIEDSHSVEDLLNIPSHMWHSSSEIFNRLASGRIDSDSLASEYSNTSSSGDSRGISSRLRYGPTSDYSSSTSPTISNDRDKHLKLQEKASGGKYFVIQSTSDQKSHLKPLQGSVESIEALQTKRTNSLETMLEDNQDLKPVKAHKVLNKPRRDHRHRHGNRDSSDHGLRGSRGNLSRSNSMRRGSLDSLIDLYDKHDGHRLSVESSDSEDGSDLLSDLTSTFDQKLQILVNPKYKLTGSAMRLNKSDSSGSSEKEVTPAAHFKLPPQLPLSQCSKFGLCNSSDRLEREFRDPSLHRSPISKTETKVGIASRFERNPTVNSSHAQNTSSFLSNSSHLPMTTQTVVPMETRTSSVMVVLPSPITVLDSKPKLSSVTHHSSDLVTCSSIGHGGEVSSKLDIHPVSKPEINVSKIGRETTATKPIHIKSSSLDLDRPRTSYNIQSNKNSVRVMSPSPQPHKRKEKRQKRRHTVGGTDDIEHFKALMTLQNPKEEPKLSAWEQLQPNVKDTNLSASSSMLSWLQNQRLRGSSPDLSLVPNYHKPKFF</sequence>
<dbReference type="InterPro" id="IPR000198">
    <property type="entry name" value="RhoGAP_dom"/>
</dbReference>
<reference evidence="3 4" key="1">
    <citation type="submission" date="2022-12" db="EMBL/GenBank/DDBJ databases">
        <title>Chromosome-level genome of Tegillarca granosa.</title>
        <authorList>
            <person name="Kim J."/>
        </authorList>
    </citation>
    <scope>NUCLEOTIDE SEQUENCE [LARGE SCALE GENOMIC DNA]</scope>
    <source>
        <strain evidence="3">Teg-2019</strain>
        <tissue evidence="3">Adductor muscle</tissue>
    </source>
</reference>
<feature type="region of interest" description="Disordered" evidence="1">
    <location>
        <begin position="288"/>
        <end position="307"/>
    </location>
</feature>
<feature type="compositionally biased region" description="Low complexity" evidence="1">
    <location>
        <begin position="363"/>
        <end position="395"/>
    </location>
</feature>
<proteinExistence type="predicted"/>
<protein>
    <recommendedName>
        <fullName evidence="2">Rho-GAP domain-containing protein</fullName>
    </recommendedName>
</protein>
<dbReference type="Pfam" id="PF00620">
    <property type="entry name" value="RhoGAP"/>
    <property type="match status" value="1"/>
</dbReference>
<feature type="compositionally biased region" description="Basic residues" evidence="1">
    <location>
        <begin position="774"/>
        <end position="787"/>
    </location>
</feature>
<feature type="region of interest" description="Disordered" evidence="1">
    <location>
        <begin position="450"/>
        <end position="501"/>
    </location>
</feature>
<feature type="compositionally biased region" description="Basic residues" evidence="1">
    <location>
        <begin position="295"/>
        <end position="304"/>
    </location>
</feature>
<feature type="domain" description="Rho-GAP" evidence="2">
    <location>
        <begin position="1"/>
        <end position="84"/>
    </location>
</feature>
<feature type="compositionally biased region" description="Polar residues" evidence="1">
    <location>
        <begin position="175"/>
        <end position="194"/>
    </location>
</feature>
<keyword evidence="4" id="KW-1185">Reference proteome</keyword>
<feature type="region of interest" description="Disordered" evidence="1">
    <location>
        <begin position="172"/>
        <end position="194"/>
    </location>
</feature>
<evidence type="ECO:0000256" key="1">
    <source>
        <dbReference type="SAM" id="MobiDB-lite"/>
    </source>
</evidence>
<feature type="compositionally biased region" description="Basic residues" evidence="1">
    <location>
        <begin position="460"/>
        <end position="478"/>
    </location>
</feature>
<accession>A0ABQ9FAI2</accession>
<dbReference type="PROSITE" id="PS50238">
    <property type="entry name" value="RHOGAP"/>
    <property type="match status" value="1"/>
</dbReference>
<dbReference type="InterPro" id="IPR008936">
    <property type="entry name" value="Rho_GTPase_activation_prot"/>
</dbReference>